<evidence type="ECO:0000313" key="1">
    <source>
        <dbReference type="EMBL" id="CAJ0605537.1"/>
    </source>
</evidence>
<gene>
    <name evidence="1" type="ORF">CYNAS_LOCUS17520</name>
</gene>
<reference evidence="1" key="1">
    <citation type="submission" date="2023-07" db="EMBL/GenBank/DDBJ databases">
        <authorList>
            <consortium name="CYATHOMIX"/>
        </authorList>
    </citation>
    <scope>NUCLEOTIDE SEQUENCE</scope>
    <source>
        <strain evidence="1">N/A</strain>
    </source>
</reference>
<comment type="caution">
    <text evidence="1">The sequence shown here is derived from an EMBL/GenBank/DDBJ whole genome shotgun (WGS) entry which is preliminary data.</text>
</comment>
<keyword evidence="2" id="KW-1185">Reference proteome</keyword>
<sequence length="172" mass="19942">MPIVSDCTKALKKFASSKHGLFYCLLITVSCTSSYKKCDTGHFYPSWQDEFAKQFKQHLGRDLSYHCYLQTGARYYVKLKDGLKTIWIGETKFVALLNTFVSGTKVADLLIEHWKKFNLSEAVEKSSAFGCSYDYYIFTPWPTYMFCSFDTMRPLTDFFDFVTEHGIIRIGK</sequence>
<dbReference type="AlphaFoldDB" id="A0AA36H7U0"/>
<dbReference type="EMBL" id="CATQJL010000316">
    <property type="protein sequence ID" value="CAJ0605537.1"/>
    <property type="molecule type" value="Genomic_DNA"/>
</dbReference>
<organism evidence="1 2">
    <name type="scientific">Cylicocyclus nassatus</name>
    <name type="common">Nematode worm</name>
    <dbReference type="NCBI Taxonomy" id="53992"/>
    <lineage>
        <taxon>Eukaryota</taxon>
        <taxon>Metazoa</taxon>
        <taxon>Ecdysozoa</taxon>
        <taxon>Nematoda</taxon>
        <taxon>Chromadorea</taxon>
        <taxon>Rhabditida</taxon>
        <taxon>Rhabditina</taxon>
        <taxon>Rhabditomorpha</taxon>
        <taxon>Strongyloidea</taxon>
        <taxon>Strongylidae</taxon>
        <taxon>Cylicocyclus</taxon>
    </lineage>
</organism>
<protein>
    <submittedName>
        <fullName evidence="1">Uncharacterized protein</fullName>
    </submittedName>
</protein>
<dbReference type="Proteomes" id="UP001176961">
    <property type="component" value="Unassembled WGS sequence"/>
</dbReference>
<evidence type="ECO:0000313" key="2">
    <source>
        <dbReference type="Proteomes" id="UP001176961"/>
    </source>
</evidence>
<accession>A0AA36H7U0</accession>
<name>A0AA36H7U0_CYLNA</name>
<proteinExistence type="predicted"/>